<feature type="compositionally biased region" description="Basic residues" evidence="1">
    <location>
        <begin position="21"/>
        <end position="31"/>
    </location>
</feature>
<reference evidence="2 3" key="1">
    <citation type="journal article" date="2014" name="Am. J. Bot.">
        <title>Genome assembly and annotation for red clover (Trifolium pratense; Fabaceae).</title>
        <authorList>
            <person name="Istvanek J."/>
            <person name="Jaros M."/>
            <person name="Krenek A."/>
            <person name="Repkova J."/>
        </authorList>
    </citation>
    <scope>NUCLEOTIDE SEQUENCE [LARGE SCALE GENOMIC DNA]</scope>
    <source>
        <strain evidence="3">cv. Tatra</strain>
        <tissue evidence="2">Young leaves</tissue>
    </source>
</reference>
<evidence type="ECO:0000313" key="2">
    <source>
        <dbReference type="EMBL" id="PNX66954.1"/>
    </source>
</evidence>
<dbReference type="Proteomes" id="UP000236291">
    <property type="component" value="Unassembled WGS sequence"/>
</dbReference>
<feature type="non-terminal residue" evidence="2">
    <location>
        <position position="1"/>
    </location>
</feature>
<dbReference type="EMBL" id="ASHM01201299">
    <property type="protein sequence ID" value="PNX66954.1"/>
    <property type="molecule type" value="Genomic_DNA"/>
</dbReference>
<protein>
    <submittedName>
        <fullName evidence="2">Uncharacterized protein</fullName>
    </submittedName>
</protein>
<evidence type="ECO:0000313" key="3">
    <source>
        <dbReference type="Proteomes" id="UP000236291"/>
    </source>
</evidence>
<feature type="region of interest" description="Disordered" evidence="1">
    <location>
        <begin position="1"/>
        <end position="31"/>
    </location>
</feature>
<reference evidence="2 3" key="2">
    <citation type="journal article" date="2017" name="Front. Plant Sci.">
        <title>Gene Classification and Mining of Molecular Markers Useful in Red Clover (Trifolium pratense) Breeding.</title>
        <authorList>
            <person name="Istvanek J."/>
            <person name="Dluhosova J."/>
            <person name="Dluhos P."/>
            <person name="Patkova L."/>
            <person name="Nedelnik J."/>
            <person name="Repkova J."/>
        </authorList>
    </citation>
    <scope>NUCLEOTIDE SEQUENCE [LARGE SCALE GENOMIC DNA]</scope>
    <source>
        <strain evidence="3">cv. Tatra</strain>
        <tissue evidence="2">Young leaves</tissue>
    </source>
</reference>
<dbReference type="AlphaFoldDB" id="A0A2K3KKZ2"/>
<sequence length="31" mass="3542">RTGGAETKTRDKLEVQAKGLTRTKTHNFIKR</sequence>
<accession>A0A2K3KKZ2</accession>
<evidence type="ECO:0000256" key="1">
    <source>
        <dbReference type="SAM" id="MobiDB-lite"/>
    </source>
</evidence>
<organism evidence="2 3">
    <name type="scientific">Trifolium pratense</name>
    <name type="common">Red clover</name>
    <dbReference type="NCBI Taxonomy" id="57577"/>
    <lineage>
        <taxon>Eukaryota</taxon>
        <taxon>Viridiplantae</taxon>
        <taxon>Streptophyta</taxon>
        <taxon>Embryophyta</taxon>
        <taxon>Tracheophyta</taxon>
        <taxon>Spermatophyta</taxon>
        <taxon>Magnoliopsida</taxon>
        <taxon>eudicotyledons</taxon>
        <taxon>Gunneridae</taxon>
        <taxon>Pentapetalae</taxon>
        <taxon>rosids</taxon>
        <taxon>fabids</taxon>
        <taxon>Fabales</taxon>
        <taxon>Fabaceae</taxon>
        <taxon>Papilionoideae</taxon>
        <taxon>50 kb inversion clade</taxon>
        <taxon>NPAAA clade</taxon>
        <taxon>Hologalegina</taxon>
        <taxon>IRL clade</taxon>
        <taxon>Trifolieae</taxon>
        <taxon>Trifolium</taxon>
    </lineage>
</organism>
<name>A0A2K3KKZ2_TRIPR</name>
<gene>
    <name evidence="2" type="ORF">L195_g063295</name>
</gene>
<proteinExistence type="predicted"/>
<comment type="caution">
    <text evidence="2">The sequence shown here is derived from an EMBL/GenBank/DDBJ whole genome shotgun (WGS) entry which is preliminary data.</text>
</comment>